<feature type="domain" description="HTH rpiR-type" evidence="4">
    <location>
        <begin position="3"/>
        <end position="79"/>
    </location>
</feature>
<keyword evidence="7" id="KW-1185">Reference proteome</keyword>
<feature type="domain" description="SIS" evidence="5">
    <location>
        <begin position="120"/>
        <end position="260"/>
    </location>
</feature>
<keyword evidence="3" id="KW-0804">Transcription</keyword>
<dbReference type="InterPro" id="IPR036388">
    <property type="entry name" value="WH-like_DNA-bd_sf"/>
</dbReference>
<evidence type="ECO:0000256" key="1">
    <source>
        <dbReference type="ARBA" id="ARBA00023015"/>
    </source>
</evidence>
<dbReference type="PROSITE" id="PS51071">
    <property type="entry name" value="HTH_RPIR"/>
    <property type="match status" value="1"/>
</dbReference>
<evidence type="ECO:0000256" key="3">
    <source>
        <dbReference type="ARBA" id="ARBA00023163"/>
    </source>
</evidence>
<accession>A0ABU0E0Z9</accession>
<protein>
    <submittedName>
        <fullName evidence="6">DNA-binding MurR/RpiR family transcriptional regulator</fullName>
    </submittedName>
</protein>
<evidence type="ECO:0000259" key="4">
    <source>
        <dbReference type="PROSITE" id="PS51071"/>
    </source>
</evidence>
<evidence type="ECO:0000256" key="2">
    <source>
        <dbReference type="ARBA" id="ARBA00023125"/>
    </source>
</evidence>
<gene>
    <name evidence="6" type="ORF">J2S15_001129</name>
</gene>
<dbReference type="InterPro" id="IPR046348">
    <property type="entry name" value="SIS_dom_sf"/>
</dbReference>
<sequence length="285" mass="31894">MASTVIMKIMSLQSSFTSSENEISQFVMKNQDTVITNTITTLAKKIGTSEASINRFCKKIGFKGFNSFKIALAQSQFQDESLGINDPTKESNTLDSLSYDYRQIISHTSAMIDLEALATCAEYMTSTNRIHIFSAINTESVAREFSFKLKLVGIDADVHCDSIDIQLCLSSLSEDDLLIAIVPSILNKDIYPALTSAKEKNAKVVLISSTDSTKFNDIIDVKFITPDRLISKYSNSISNTLMYLFVCDSIFETLLRNDKTLRQKKLNSESIINSNQSIDSYYMNF</sequence>
<dbReference type="Gene3D" id="1.10.10.10">
    <property type="entry name" value="Winged helix-like DNA-binding domain superfamily/Winged helix DNA-binding domain"/>
    <property type="match status" value="1"/>
</dbReference>
<proteinExistence type="predicted"/>
<dbReference type="Pfam" id="PF01380">
    <property type="entry name" value="SIS"/>
    <property type="match status" value="1"/>
</dbReference>
<keyword evidence="2 6" id="KW-0238">DNA-binding</keyword>
<dbReference type="EMBL" id="JAUSUR010000001">
    <property type="protein sequence ID" value="MDQ0360398.1"/>
    <property type="molecule type" value="Genomic_DNA"/>
</dbReference>
<reference evidence="6 7" key="1">
    <citation type="submission" date="2023-07" db="EMBL/GenBank/DDBJ databases">
        <title>Genomic Encyclopedia of Type Strains, Phase IV (KMG-IV): sequencing the most valuable type-strain genomes for metagenomic binning, comparative biology and taxonomic classification.</title>
        <authorList>
            <person name="Goeker M."/>
        </authorList>
    </citation>
    <scope>NUCLEOTIDE SEQUENCE [LARGE SCALE GENOMIC DNA]</scope>
    <source>
        <strain evidence="6 7">DSM 16784</strain>
    </source>
</reference>
<dbReference type="PROSITE" id="PS51464">
    <property type="entry name" value="SIS"/>
    <property type="match status" value="1"/>
</dbReference>
<comment type="caution">
    <text evidence="6">The sequence shown here is derived from an EMBL/GenBank/DDBJ whole genome shotgun (WGS) entry which is preliminary data.</text>
</comment>
<dbReference type="Proteomes" id="UP001230220">
    <property type="component" value="Unassembled WGS sequence"/>
</dbReference>
<evidence type="ECO:0000259" key="5">
    <source>
        <dbReference type="PROSITE" id="PS51464"/>
    </source>
</evidence>
<dbReference type="Pfam" id="PF01418">
    <property type="entry name" value="HTH_6"/>
    <property type="match status" value="1"/>
</dbReference>
<dbReference type="SUPFAM" id="SSF46689">
    <property type="entry name" value="Homeodomain-like"/>
    <property type="match status" value="1"/>
</dbReference>
<evidence type="ECO:0000313" key="6">
    <source>
        <dbReference type="EMBL" id="MDQ0360398.1"/>
    </source>
</evidence>
<evidence type="ECO:0000313" key="7">
    <source>
        <dbReference type="Proteomes" id="UP001230220"/>
    </source>
</evidence>
<dbReference type="InterPro" id="IPR001347">
    <property type="entry name" value="SIS_dom"/>
</dbReference>
<dbReference type="Gene3D" id="3.40.50.10490">
    <property type="entry name" value="Glucose-6-phosphate isomerase like protein, domain 1"/>
    <property type="match status" value="1"/>
</dbReference>
<dbReference type="SUPFAM" id="SSF53697">
    <property type="entry name" value="SIS domain"/>
    <property type="match status" value="1"/>
</dbReference>
<dbReference type="PANTHER" id="PTHR30514:SF1">
    <property type="entry name" value="HTH-TYPE TRANSCRIPTIONAL REGULATOR HEXR-RELATED"/>
    <property type="match status" value="1"/>
</dbReference>
<dbReference type="GO" id="GO:0003677">
    <property type="term" value="F:DNA binding"/>
    <property type="evidence" value="ECO:0007669"/>
    <property type="project" value="UniProtKB-KW"/>
</dbReference>
<dbReference type="CDD" id="cd05013">
    <property type="entry name" value="SIS_RpiR"/>
    <property type="match status" value="1"/>
</dbReference>
<dbReference type="InterPro" id="IPR047640">
    <property type="entry name" value="RpiR-like"/>
</dbReference>
<dbReference type="InterPro" id="IPR035472">
    <property type="entry name" value="RpiR-like_SIS"/>
</dbReference>
<dbReference type="PANTHER" id="PTHR30514">
    <property type="entry name" value="GLUCOKINASE"/>
    <property type="match status" value="1"/>
</dbReference>
<organism evidence="6 7">
    <name type="scientific">Breznakia pachnodae</name>
    <dbReference type="NCBI Taxonomy" id="265178"/>
    <lineage>
        <taxon>Bacteria</taxon>
        <taxon>Bacillati</taxon>
        <taxon>Bacillota</taxon>
        <taxon>Erysipelotrichia</taxon>
        <taxon>Erysipelotrichales</taxon>
        <taxon>Erysipelotrichaceae</taxon>
        <taxon>Breznakia</taxon>
    </lineage>
</organism>
<dbReference type="RefSeq" id="WP_307406270.1">
    <property type="nucleotide sequence ID" value="NZ_JAUSUR010000001.1"/>
</dbReference>
<keyword evidence="1" id="KW-0805">Transcription regulation</keyword>
<dbReference type="InterPro" id="IPR009057">
    <property type="entry name" value="Homeodomain-like_sf"/>
</dbReference>
<dbReference type="InterPro" id="IPR000281">
    <property type="entry name" value="HTH_RpiR"/>
</dbReference>
<name>A0ABU0E0Z9_9FIRM</name>